<dbReference type="AlphaFoldDB" id="A0A0A9BQX5"/>
<sequence length="26" mass="3124">MTTTHVQYLKLQVTKRGRELFEPYAI</sequence>
<organism evidence="1">
    <name type="scientific">Arundo donax</name>
    <name type="common">Giant reed</name>
    <name type="synonym">Donax arundinaceus</name>
    <dbReference type="NCBI Taxonomy" id="35708"/>
    <lineage>
        <taxon>Eukaryota</taxon>
        <taxon>Viridiplantae</taxon>
        <taxon>Streptophyta</taxon>
        <taxon>Embryophyta</taxon>
        <taxon>Tracheophyta</taxon>
        <taxon>Spermatophyta</taxon>
        <taxon>Magnoliopsida</taxon>
        <taxon>Liliopsida</taxon>
        <taxon>Poales</taxon>
        <taxon>Poaceae</taxon>
        <taxon>PACMAD clade</taxon>
        <taxon>Arundinoideae</taxon>
        <taxon>Arundineae</taxon>
        <taxon>Arundo</taxon>
    </lineage>
</organism>
<proteinExistence type="predicted"/>
<reference evidence="1" key="1">
    <citation type="submission" date="2014-09" db="EMBL/GenBank/DDBJ databases">
        <authorList>
            <person name="Magalhaes I.L.F."/>
            <person name="Oliveira U."/>
            <person name="Santos F.R."/>
            <person name="Vidigal T.H.D.A."/>
            <person name="Brescovit A.D."/>
            <person name="Santos A.J."/>
        </authorList>
    </citation>
    <scope>NUCLEOTIDE SEQUENCE</scope>
    <source>
        <tissue evidence="1">Shoot tissue taken approximately 20 cm above the soil surface</tissue>
    </source>
</reference>
<protein>
    <submittedName>
        <fullName evidence="1">Uncharacterized protein</fullName>
    </submittedName>
</protein>
<name>A0A0A9BQX5_ARUDO</name>
<reference evidence="1" key="2">
    <citation type="journal article" date="2015" name="Data Brief">
        <title>Shoot transcriptome of the giant reed, Arundo donax.</title>
        <authorList>
            <person name="Barrero R.A."/>
            <person name="Guerrero F.D."/>
            <person name="Moolhuijzen P."/>
            <person name="Goolsby J.A."/>
            <person name="Tidwell J."/>
            <person name="Bellgard S.E."/>
            <person name="Bellgard M.I."/>
        </authorList>
    </citation>
    <scope>NUCLEOTIDE SEQUENCE</scope>
    <source>
        <tissue evidence="1">Shoot tissue taken approximately 20 cm above the soil surface</tissue>
    </source>
</reference>
<evidence type="ECO:0000313" key="1">
    <source>
        <dbReference type="EMBL" id="JAD65786.1"/>
    </source>
</evidence>
<dbReference type="EMBL" id="GBRH01232109">
    <property type="protein sequence ID" value="JAD65786.1"/>
    <property type="molecule type" value="Transcribed_RNA"/>
</dbReference>
<accession>A0A0A9BQX5</accession>